<accession>A0A9D2NSM2</accession>
<evidence type="ECO:0000256" key="9">
    <source>
        <dbReference type="SAM" id="Phobius"/>
    </source>
</evidence>
<dbReference type="PANTHER" id="PTHR33451:SF5">
    <property type="entry name" value="NA+_H+ ANTIPORTER"/>
    <property type="match status" value="1"/>
</dbReference>
<feature type="transmembrane region" description="Helical" evidence="9">
    <location>
        <begin position="75"/>
        <end position="97"/>
    </location>
</feature>
<evidence type="ECO:0000256" key="7">
    <source>
        <dbReference type="ARBA" id="ARBA00023136"/>
    </source>
</evidence>
<feature type="transmembrane region" description="Helical" evidence="9">
    <location>
        <begin position="197"/>
        <end position="215"/>
    </location>
</feature>
<feature type="domain" description="Na+/H+ antiporter NhaC-like C-terminal" evidence="10">
    <location>
        <begin position="18"/>
        <end position="211"/>
    </location>
</feature>
<dbReference type="AlphaFoldDB" id="A0A9D2NSM2"/>
<proteinExistence type="inferred from homology"/>
<evidence type="ECO:0000259" key="10">
    <source>
        <dbReference type="Pfam" id="PF03553"/>
    </source>
</evidence>
<evidence type="ECO:0000256" key="3">
    <source>
        <dbReference type="ARBA" id="ARBA00022449"/>
    </source>
</evidence>
<name>A0A9D2NSM2_9FIRM</name>
<feature type="transmembrane region" description="Helical" evidence="9">
    <location>
        <begin position="236"/>
        <end position="266"/>
    </location>
</feature>
<dbReference type="Pfam" id="PF03553">
    <property type="entry name" value="Na_H_antiporter"/>
    <property type="match status" value="2"/>
</dbReference>
<keyword evidence="4" id="KW-1003">Cell membrane</keyword>
<keyword evidence="5 9" id="KW-0812">Transmembrane</keyword>
<comment type="subcellular location">
    <subcellularLocation>
        <location evidence="1">Cell membrane</location>
        <topology evidence="1">Multi-pass membrane protein</topology>
    </subcellularLocation>
</comment>
<feature type="transmembrane region" description="Helical" evidence="9">
    <location>
        <begin position="109"/>
        <end position="139"/>
    </location>
</feature>
<keyword evidence="7 9" id="KW-0472">Membrane</keyword>
<keyword evidence="2" id="KW-0813">Transport</keyword>
<dbReference type="InterPro" id="IPR052180">
    <property type="entry name" value="NhaC_Na-H+_Antiporter"/>
</dbReference>
<evidence type="ECO:0000256" key="1">
    <source>
        <dbReference type="ARBA" id="ARBA00004651"/>
    </source>
</evidence>
<dbReference type="Proteomes" id="UP000823894">
    <property type="component" value="Unassembled WGS sequence"/>
</dbReference>
<feature type="transmembrane region" description="Helical" evidence="9">
    <location>
        <begin position="404"/>
        <end position="424"/>
    </location>
</feature>
<feature type="transmembrane region" description="Helical" evidence="9">
    <location>
        <begin position="328"/>
        <end position="351"/>
    </location>
</feature>
<comment type="similarity">
    <text evidence="8">Belongs to the NhaC Na(+)/H(+) (TC 2.A.35) antiporter family.</text>
</comment>
<protein>
    <submittedName>
        <fullName evidence="11">Na+/H+ antiporter NhaC family protein</fullName>
    </submittedName>
</protein>
<gene>
    <name evidence="11" type="ORF">H9757_01395</name>
</gene>
<evidence type="ECO:0000256" key="5">
    <source>
        <dbReference type="ARBA" id="ARBA00022692"/>
    </source>
</evidence>
<evidence type="ECO:0000313" key="11">
    <source>
        <dbReference type="EMBL" id="HJC37712.1"/>
    </source>
</evidence>
<evidence type="ECO:0000256" key="8">
    <source>
        <dbReference type="ARBA" id="ARBA00038435"/>
    </source>
</evidence>
<evidence type="ECO:0000256" key="4">
    <source>
        <dbReference type="ARBA" id="ARBA00022475"/>
    </source>
</evidence>
<evidence type="ECO:0000256" key="2">
    <source>
        <dbReference type="ARBA" id="ARBA00022448"/>
    </source>
</evidence>
<organism evidence="11 12">
    <name type="scientific">Candidatus Mediterraneibacter faecigallinarum</name>
    <dbReference type="NCBI Taxonomy" id="2838669"/>
    <lineage>
        <taxon>Bacteria</taxon>
        <taxon>Bacillati</taxon>
        <taxon>Bacillota</taxon>
        <taxon>Clostridia</taxon>
        <taxon>Lachnospirales</taxon>
        <taxon>Lachnospiraceae</taxon>
        <taxon>Mediterraneibacter</taxon>
    </lineage>
</organism>
<dbReference type="GO" id="GO:0005886">
    <property type="term" value="C:plasma membrane"/>
    <property type="evidence" value="ECO:0007669"/>
    <property type="project" value="UniProtKB-SubCell"/>
</dbReference>
<dbReference type="InterPro" id="IPR018461">
    <property type="entry name" value="Na/H_Antiport_NhaC-like_C"/>
</dbReference>
<feature type="transmembrane region" description="Helical" evidence="9">
    <location>
        <begin position="286"/>
        <end position="307"/>
    </location>
</feature>
<feature type="transmembrane region" description="Helical" evidence="9">
    <location>
        <begin position="37"/>
        <end position="54"/>
    </location>
</feature>
<reference evidence="11" key="1">
    <citation type="journal article" date="2021" name="PeerJ">
        <title>Extensive microbial diversity within the chicken gut microbiome revealed by metagenomics and culture.</title>
        <authorList>
            <person name="Gilroy R."/>
            <person name="Ravi A."/>
            <person name="Getino M."/>
            <person name="Pursley I."/>
            <person name="Horton D.L."/>
            <person name="Alikhan N.F."/>
            <person name="Baker D."/>
            <person name="Gharbi K."/>
            <person name="Hall N."/>
            <person name="Watson M."/>
            <person name="Adriaenssens E.M."/>
            <person name="Foster-Nyarko E."/>
            <person name="Jarju S."/>
            <person name="Secka A."/>
            <person name="Antonio M."/>
            <person name="Oren A."/>
            <person name="Chaudhuri R.R."/>
            <person name="La Ragione R."/>
            <person name="Hildebrand F."/>
            <person name="Pallen M.J."/>
        </authorList>
    </citation>
    <scope>NUCLEOTIDE SEQUENCE</scope>
    <source>
        <strain evidence="11">ChiGjej1B1-1692</strain>
    </source>
</reference>
<feature type="transmembrane region" description="Helical" evidence="9">
    <location>
        <begin position="12"/>
        <end position="31"/>
    </location>
</feature>
<comment type="caution">
    <text evidence="11">The sequence shown here is derived from an EMBL/GenBank/DDBJ whole genome shotgun (WGS) entry which is preliminary data.</text>
</comment>
<dbReference type="EMBL" id="DWWK01000016">
    <property type="protein sequence ID" value="HJC37712.1"/>
    <property type="molecule type" value="Genomic_DNA"/>
</dbReference>
<keyword evidence="6 9" id="KW-1133">Transmembrane helix</keyword>
<dbReference type="GO" id="GO:0015297">
    <property type="term" value="F:antiporter activity"/>
    <property type="evidence" value="ECO:0007669"/>
    <property type="project" value="UniProtKB-KW"/>
</dbReference>
<sequence length="439" mass="46148">MEKEKEKNGRARALIPIGVFLVIFLGAGIIFKDFYAMPAIVAFLIALFTAFLQNPKLSFGEKMKVIAAGAGEENIITMCLIFLCAGGFSGAVTAAGGVDSTVNLGLSLIPAHFVVAGLFVIACFISVSMGTSMGTIAALAPIAAGVSEKTGFLLPVCIAAVVCGAMFGDNLSMISDTTIAAVKTQGCEMKDKFKSNFFIVLPAAVVTIVFFWLITRGASYEVGADLEYNLWEVVPYLVVLAGALIGINVFLVLIGGIVISLIVGVVGGNIAVSEMFTVVGDGVTSMYDITVISIIVACIVSLVKEYGGIQFILNLIRSRIKGRKGAEAGIALLTLFVDLCTANNTVAIVMAGPIAKEISDEYGVDPKRSASMLDIYASVGQGLIPYGAQLLSAATLTGLTPFAIIPYLIYPILMAVCGFISIFFGKNARREKKTAQDAF</sequence>
<evidence type="ECO:0000313" key="12">
    <source>
        <dbReference type="Proteomes" id="UP000823894"/>
    </source>
</evidence>
<reference evidence="11" key="2">
    <citation type="submission" date="2021-04" db="EMBL/GenBank/DDBJ databases">
        <authorList>
            <person name="Gilroy R."/>
        </authorList>
    </citation>
    <scope>NUCLEOTIDE SEQUENCE</scope>
    <source>
        <strain evidence="11">ChiGjej1B1-1692</strain>
    </source>
</reference>
<evidence type="ECO:0000256" key="6">
    <source>
        <dbReference type="ARBA" id="ARBA00022989"/>
    </source>
</evidence>
<dbReference type="PANTHER" id="PTHR33451">
    <property type="entry name" value="MALATE-2H(+)/NA(+)-LACTATE ANTIPORTER"/>
    <property type="match status" value="1"/>
</dbReference>
<feature type="domain" description="Na+/H+ antiporter NhaC-like C-terminal" evidence="10">
    <location>
        <begin position="240"/>
        <end position="424"/>
    </location>
</feature>
<keyword evidence="3" id="KW-0050">Antiport</keyword>